<dbReference type="InterPro" id="IPR038501">
    <property type="entry name" value="Spore_GerAC_C_sf"/>
</dbReference>
<evidence type="ECO:0000313" key="12">
    <source>
        <dbReference type="Proteomes" id="UP000192468"/>
    </source>
</evidence>
<evidence type="ECO:0000313" key="11">
    <source>
        <dbReference type="EMBL" id="SMC28285.1"/>
    </source>
</evidence>
<dbReference type="InterPro" id="IPR057336">
    <property type="entry name" value="GerAC_N"/>
</dbReference>
<evidence type="ECO:0000256" key="2">
    <source>
        <dbReference type="ARBA" id="ARBA00007886"/>
    </source>
</evidence>
<gene>
    <name evidence="11" type="ORF">SAMN02745134_03457</name>
</gene>
<dbReference type="STRING" id="1121291.SAMN02745134_03457"/>
<keyword evidence="12" id="KW-1185">Reference proteome</keyword>
<evidence type="ECO:0000256" key="5">
    <source>
        <dbReference type="ARBA" id="ARBA00023136"/>
    </source>
</evidence>
<dbReference type="Pfam" id="PF25198">
    <property type="entry name" value="Spore_GerAC_N"/>
    <property type="match status" value="1"/>
</dbReference>
<dbReference type="Pfam" id="PF05504">
    <property type="entry name" value="Spore_GerAC"/>
    <property type="match status" value="1"/>
</dbReference>
<keyword evidence="7" id="KW-0449">Lipoprotein</keyword>
<dbReference type="PANTHER" id="PTHR35789">
    <property type="entry name" value="SPORE GERMINATION PROTEIN B3"/>
    <property type="match status" value="1"/>
</dbReference>
<evidence type="ECO:0000256" key="1">
    <source>
        <dbReference type="ARBA" id="ARBA00004635"/>
    </source>
</evidence>
<organism evidence="11 12">
    <name type="scientific">Clostridium acidisoli DSM 12555</name>
    <dbReference type="NCBI Taxonomy" id="1121291"/>
    <lineage>
        <taxon>Bacteria</taxon>
        <taxon>Bacillati</taxon>
        <taxon>Bacillota</taxon>
        <taxon>Clostridia</taxon>
        <taxon>Eubacteriales</taxon>
        <taxon>Clostridiaceae</taxon>
        <taxon>Clostridium</taxon>
    </lineage>
</organism>
<keyword evidence="6" id="KW-0564">Palmitate</keyword>
<protein>
    <submittedName>
        <fullName evidence="11">Spore germination protein KC</fullName>
    </submittedName>
</protein>
<evidence type="ECO:0000256" key="4">
    <source>
        <dbReference type="ARBA" id="ARBA00022729"/>
    </source>
</evidence>
<dbReference type="InterPro" id="IPR008844">
    <property type="entry name" value="Spore_GerAC-like"/>
</dbReference>
<feature type="chain" id="PRO_5038807711" evidence="8">
    <location>
        <begin position="27"/>
        <end position="390"/>
    </location>
</feature>
<dbReference type="NCBIfam" id="TIGR02887">
    <property type="entry name" value="spore_ger_x_C"/>
    <property type="match status" value="1"/>
</dbReference>
<feature type="signal peptide" evidence="8">
    <location>
        <begin position="1"/>
        <end position="26"/>
    </location>
</feature>
<evidence type="ECO:0000256" key="3">
    <source>
        <dbReference type="ARBA" id="ARBA00022544"/>
    </source>
</evidence>
<dbReference type="AlphaFoldDB" id="A0A1W1XWP2"/>
<name>A0A1W1XWP2_9CLOT</name>
<dbReference type="InterPro" id="IPR046953">
    <property type="entry name" value="Spore_GerAC-like_C"/>
</dbReference>
<proteinExistence type="inferred from homology"/>
<dbReference type="PROSITE" id="PS51257">
    <property type="entry name" value="PROKAR_LIPOPROTEIN"/>
    <property type="match status" value="1"/>
</dbReference>
<feature type="domain" description="Spore germination protein N-terminal" evidence="10">
    <location>
        <begin position="31"/>
        <end position="192"/>
    </location>
</feature>
<keyword evidence="5" id="KW-0472">Membrane</keyword>
<keyword evidence="3" id="KW-0309">Germination</keyword>
<evidence type="ECO:0000256" key="7">
    <source>
        <dbReference type="ARBA" id="ARBA00023288"/>
    </source>
</evidence>
<comment type="similarity">
    <text evidence="2">Belongs to the GerABKC lipoprotein family.</text>
</comment>
<feature type="domain" description="Spore germination GerAC-like C-terminal" evidence="9">
    <location>
        <begin position="219"/>
        <end position="383"/>
    </location>
</feature>
<accession>A0A1W1XWP2</accession>
<dbReference type="PANTHER" id="PTHR35789:SF1">
    <property type="entry name" value="SPORE GERMINATION PROTEIN B3"/>
    <property type="match status" value="1"/>
</dbReference>
<dbReference type="EMBL" id="FWXH01000023">
    <property type="protein sequence ID" value="SMC28285.1"/>
    <property type="molecule type" value="Genomic_DNA"/>
</dbReference>
<dbReference type="RefSeq" id="WP_084117460.1">
    <property type="nucleotide sequence ID" value="NZ_FWXH01000023.1"/>
</dbReference>
<dbReference type="OrthoDB" id="9816067at2"/>
<evidence type="ECO:0000256" key="8">
    <source>
        <dbReference type="SAM" id="SignalP"/>
    </source>
</evidence>
<dbReference type="GO" id="GO:0016020">
    <property type="term" value="C:membrane"/>
    <property type="evidence" value="ECO:0007669"/>
    <property type="project" value="UniProtKB-SubCell"/>
</dbReference>
<dbReference type="Gene3D" id="3.30.300.210">
    <property type="entry name" value="Nutrient germinant receptor protein C, domain 3"/>
    <property type="match status" value="1"/>
</dbReference>
<evidence type="ECO:0000256" key="6">
    <source>
        <dbReference type="ARBA" id="ARBA00023139"/>
    </source>
</evidence>
<dbReference type="GO" id="GO:0009847">
    <property type="term" value="P:spore germination"/>
    <property type="evidence" value="ECO:0007669"/>
    <property type="project" value="InterPro"/>
</dbReference>
<evidence type="ECO:0000259" key="10">
    <source>
        <dbReference type="Pfam" id="PF25198"/>
    </source>
</evidence>
<reference evidence="11 12" key="1">
    <citation type="submission" date="2017-04" db="EMBL/GenBank/DDBJ databases">
        <authorList>
            <person name="Afonso C.L."/>
            <person name="Miller P.J."/>
            <person name="Scott M.A."/>
            <person name="Spackman E."/>
            <person name="Goraichik I."/>
            <person name="Dimitrov K.M."/>
            <person name="Suarez D.L."/>
            <person name="Swayne D.E."/>
        </authorList>
    </citation>
    <scope>NUCLEOTIDE SEQUENCE [LARGE SCALE GENOMIC DNA]</scope>
    <source>
        <strain evidence="11 12">DSM 12555</strain>
    </source>
</reference>
<keyword evidence="4 8" id="KW-0732">Signal</keyword>
<sequence length="390" mass="43727">MKNFIKTTKKCIILFLIITLSSISLTGCRDNYEIEQLAIVLGLGFDFSKSGITITLQVLKNQDTNDNTRVNIYTATASDADTAIYKIRSSVGRKFIYSHINCIIVSENVAVKSIAPLLDVTMRFNEIRPNVPLLVTKGKAADILSMKSKDNPISSFSIINALEVQKNLGFTAFSSNLDFAESVQNEPYITSISVIDIDRNYFRNSDAKSNNGSIYTFPGNAVFRKDKLVGYMSPTEVRGLSWSRGDVQWGNLQIKTADNKTLNFDIKRSSSKRTVSFENGKFKFKILVKGDTTIRDMSGNTDPNKNPNSLKLLRQRQNEAIKNEIELAITAAQKSLKADIFDFGSLVYRTYPHQWKKSKDSWDKIFPNVDIEVVVDSTIIQTGTISKSPF</sequence>
<dbReference type="Proteomes" id="UP000192468">
    <property type="component" value="Unassembled WGS sequence"/>
</dbReference>
<comment type="subcellular location">
    <subcellularLocation>
        <location evidence="1">Membrane</location>
        <topology evidence="1">Lipid-anchor</topology>
    </subcellularLocation>
</comment>
<evidence type="ECO:0000259" key="9">
    <source>
        <dbReference type="Pfam" id="PF05504"/>
    </source>
</evidence>